<dbReference type="AlphaFoldDB" id="A0A4R6K5M9"/>
<protein>
    <submittedName>
        <fullName evidence="3">Uncharacterized protein</fullName>
    </submittedName>
</protein>
<dbReference type="OrthoDB" id="5242307at2"/>
<feature type="compositionally biased region" description="Low complexity" evidence="1">
    <location>
        <begin position="52"/>
        <end position="64"/>
    </location>
</feature>
<evidence type="ECO:0000256" key="1">
    <source>
        <dbReference type="SAM" id="MobiDB-lite"/>
    </source>
</evidence>
<evidence type="ECO:0000313" key="4">
    <source>
        <dbReference type="Proteomes" id="UP000295388"/>
    </source>
</evidence>
<dbReference type="Proteomes" id="UP000295388">
    <property type="component" value="Unassembled WGS sequence"/>
</dbReference>
<comment type="caution">
    <text evidence="3">The sequence shown here is derived from an EMBL/GenBank/DDBJ whole genome shotgun (WGS) entry which is preliminary data.</text>
</comment>
<keyword evidence="2" id="KW-0812">Transmembrane</keyword>
<feature type="compositionally biased region" description="Polar residues" evidence="1">
    <location>
        <begin position="284"/>
        <end position="295"/>
    </location>
</feature>
<evidence type="ECO:0000256" key="2">
    <source>
        <dbReference type="SAM" id="Phobius"/>
    </source>
</evidence>
<gene>
    <name evidence="3" type="ORF">EV643_115208</name>
</gene>
<dbReference type="RefSeq" id="WP_133803247.1">
    <property type="nucleotide sequence ID" value="NZ_SNWQ01000015.1"/>
</dbReference>
<evidence type="ECO:0000313" key="3">
    <source>
        <dbReference type="EMBL" id="TDO44706.1"/>
    </source>
</evidence>
<proteinExistence type="predicted"/>
<feature type="transmembrane region" description="Helical" evidence="2">
    <location>
        <begin position="19"/>
        <end position="39"/>
    </location>
</feature>
<organism evidence="3 4">
    <name type="scientific">Kribbella caucasensis</name>
    <dbReference type="NCBI Taxonomy" id="2512215"/>
    <lineage>
        <taxon>Bacteria</taxon>
        <taxon>Bacillati</taxon>
        <taxon>Actinomycetota</taxon>
        <taxon>Actinomycetes</taxon>
        <taxon>Propionibacteriales</taxon>
        <taxon>Kribbellaceae</taxon>
        <taxon>Kribbella</taxon>
    </lineage>
</organism>
<keyword evidence="2" id="KW-1133">Transmembrane helix</keyword>
<sequence>MDVEAPGAEPGKLGRRRGLWVAGVVVLAVVAGAVTWAVVGRQGPGTGAGEVSASGTPAPTASESAAEERMPGQVEAILKARASAVLAGRLPQYLEAVDPGNQELRKRHELVFSNLRRIGVRQLSYRLESTWAPEERPQHGAGARAFRVLMMMQVAGIDTAPRATFVGYTFAERGGRLLLVDDDDIAAELDSGGYREPWDLGAIEVMRKPGVLVVVPAGEGGNAERLAGEAQAAVPAVRSATRRAQAGILVIALADKRSMDPEWRTGGHAAGAVAVPNVAPTAEDPTSSRRSAAGW</sequence>
<keyword evidence="2" id="KW-0472">Membrane</keyword>
<feature type="region of interest" description="Disordered" evidence="1">
    <location>
        <begin position="45"/>
        <end position="67"/>
    </location>
</feature>
<reference evidence="3 4" key="1">
    <citation type="submission" date="2019-03" db="EMBL/GenBank/DDBJ databases">
        <title>Genomic Encyclopedia of Type Strains, Phase III (KMG-III): the genomes of soil and plant-associated and newly described type strains.</title>
        <authorList>
            <person name="Whitman W."/>
        </authorList>
    </citation>
    <scope>NUCLEOTIDE SEQUENCE [LARGE SCALE GENOMIC DNA]</scope>
    <source>
        <strain evidence="3 4">VKM Ac-2527</strain>
    </source>
</reference>
<keyword evidence="4" id="KW-1185">Reference proteome</keyword>
<dbReference type="EMBL" id="SNWQ01000015">
    <property type="protein sequence ID" value="TDO44706.1"/>
    <property type="molecule type" value="Genomic_DNA"/>
</dbReference>
<feature type="region of interest" description="Disordered" evidence="1">
    <location>
        <begin position="276"/>
        <end position="295"/>
    </location>
</feature>
<accession>A0A4R6K5M9</accession>
<name>A0A4R6K5M9_9ACTN</name>